<dbReference type="Pfam" id="PF02735">
    <property type="entry name" value="Ku"/>
    <property type="match status" value="1"/>
</dbReference>
<dbReference type="SUPFAM" id="SSF100939">
    <property type="entry name" value="SPOC domain-like"/>
    <property type="match status" value="1"/>
</dbReference>
<dbReference type="CDD" id="cd00789">
    <property type="entry name" value="KU_like"/>
    <property type="match status" value="1"/>
</dbReference>
<dbReference type="InterPro" id="IPR009187">
    <property type="entry name" value="Prok_Ku"/>
</dbReference>
<name>A0A974P7U0_9CAUL</name>
<dbReference type="EMBL" id="CP068570">
    <property type="protein sequence ID" value="QQZ52019.1"/>
    <property type="molecule type" value="Genomic_DNA"/>
</dbReference>
<gene>
    <name evidence="2" type="primary">ku</name>
    <name evidence="5" type="ORF">JKL49_17750</name>
</gene>
<evidence type="ECO:0000256" key="3">
    <source>
        <dbReference type="SAM" id="MobiDB-lite"/>
    </source>
</evidence>
<keyword evidence="2" id="KW-0233">DNA recombination</keyword>
<organism evidence="5">
    <name type="scientific">Phenylobacterium glaciei</name>
    <dbReference type="NCBI Taxonomy" id="2803784"/>
    <lineage>
        <taxon>Bacteria</taxon>
        <taxon>Pseudomonadati</taxon>
        <taxon>Pseudomonadota</taxon>
        <taxon>Alphaproteobacteria</taxon>
        <taxon>Caulobacterales</taxon>
        <taxon>Caulobacteraceae</taxon>
        <taxon>Phenylobacterium</taxon>
    </lineage>
</organism>
<comment type="function">
    <text evidence="2">With LigD forms a non-homologous end joining (NHEJ) DNA repair enzyme, which repairs dsDNA breaks with reduced fidelity. Binds linear dsDNA with 5'- and 3'- overhangs but not closed circular dsDNA nor ssDNA. Recruits and stimulates the ligase activity of LigD.</text>
</comment>
<dbReference type="HAMAP" id="MF_01875">
    <property type="entry name" value="Prokaryotic_Ku"/>
    <property type="match status" value="1"/>
</dbReference>
<comment type="subunit">
    <text evidence="2">Homodimer. Interacts with LigD.</text>
</comment>
<reference evidence="5" key="1">
    <citation type="submission" date="2021-01" db="EMBL/GenBank/DDBJ databases">
        <title>Genome sequence of Phenylobacterium sp. 20VBR1 isolated from a valley glaceir, Ny-Alesund, Svalbard.</title>
        <authorList>
            <person name="Thomas F.A."/>
            <person name="Krishnan K.P."/>
            <person name="Sinha R.K."/>
        </authorList>
    </citation>
    <scope>NUCLEOTIDE SEQUENCE</scope>
    <source>
        <strain evidence="5">20VBR1</strain>
    </source>
</reference>
<dbReference type="GO" id="GO:0003690">
    <property type="term" value="F:double-stranded DNA binding"/>
    <property type="evidence" value="ECO:0007669"/>
    <property type="project" value="UniProtKB-UniRule"/>
</dbReference>
<evidence type="ECO:0000313" key="5">
    <source>
        <dbReference type="EMBL" id="QQZ52019.1"/>
    </source>
</evidence>
<dbReference type="InterPro" id="IPR006164">
    <property type="entry name" value="DNA_bd_Ku70/Ku80"/>
</dbReference>
<dbReference type="InterPro" id="IPR016194">
    <property type="entry name" value="SPOC-like_C_dom_sf"/>
</dbReference>
<evidence type="ECO:0000259" key="4">
    <source>
        <dbReference type="SMART" id="SM00559"/>
    </source>
</evidence>
<sequence length="320" mass="35772">MAARPTWQGHLRLSLVSCPVALYTATSRTGDVSFNMLHKTTHNRIRMIPTDPETGPVDRADIVKGYEIEKDHYVVVTPEEIDSVRLESTRTIDIDKFVDAEEIDRLYWNDPYFLVPDGKVAVEAFTVIREAMEKAGKIALGRLVMHQRERMLAMEPRGKGLVAYTLRTFDEVKTPESFFDDIPEVRADKNMIEIAAKIIEQQEGDFDPSEFKDHYEEALRALIKEKEKGAGRKVTVDEPKGAEVIDLMDALRRSLAGDKKAPAKAAKAPGKKAGAKALRQRNGPNTSTSSRTADRPRRDPETQRATLGPGSPLRCGRDDG</sequence>
<feature type="domain" description="Ku" evidence="4">
    <location>
        <begin position="54"/>
        <end position="184"/>
    </location>
</feature>
<dbReference type="PIRSF" id="PIRSF006493">
    <property type="entry name" value="Prok_Ku"/>
    <property type="match status" value="1"/>
</dbReference>
<keyword evidence="2" id="KW-0234">DNA repair</keyword>
<dbReference type="SMART" id="SM00559">
    <property type="entry name" value="Ku78"/>
    <property type="match status" value="1"/>
</dbReference>
<dbReference type="PANTHER" id="PTHR41251">
    <property type="entry name" value="NON-HOMOLOGOUS END JOINING PROTEIN KU"/>
    <property type="match status" value="1"/>
</dbReference>
<dbReference type="AlphaFoldDB" id="A0A974P7U0"/>
<dbReference type="NCBIfam" id="TIGR02772">
    <property type="entry name" value="Ku_bact"/>
    <property type="match status" value="1"/>
</dbReference>
<evidence type="ECO:0000256" key="1">
    <source>
        <dbReference type="ARBA" id="ARBA00023125"/>
    </source>
</evidence>
<keyword evidence="2" id="KW-0227">DNA damage</keyword>
<comment type="similarity">
    <text evidence="2">Belongs to the prokaryotic Ku family.</text>
</comment>
<accession>A0A974P7U0</accession>
<dbReference type="GO" id="GO:0006303">
    <property type="term" value="P:double-strand break repair via nonhomologous end joining"/>
    <property type="evidence" value="ECO:0007669"/>
    <property type="project" value="UniProtKB-UniRule"/>
</dbReference>
<keyword evidence="1 2" id="KW-0238">DNA-binding</keyword>
<feature type="compositionally biased region" description="Polar residues" evidence="3">
    <location>
        <begin position="282"/>
        <end position="291"/>
    </location>
</feature>
<dbReference type="PANTHER" id="PTHR41251:SF1">
    <property type="entry name" value="NON-HOMOLOGOUS END JOINING PROTEIN KU"/>
    <property type="match status" value="1"/>
</dbReference>
<proteinExistence type="inferred from homology"/>
<feature type="region of interest" description="Disordered" evidence="3">
    <location>
        <begin position="256"/>
        <end position="320"/>
    </location>
</feature>
<protein>
    <recommendedName>
        <fullName evidence="2">Non-homologous end joining protein Ku</fullName>
    </recommendedName>
</protein>
<dbReference type="GO" id="GO:0006310">
    <property type="term" value="P:DNA recombination"/>
    <property type="evidence" value="ECO:0007669"/>
    <property type="project" value="UniProtKB-KW"/>
</dbReference>
<dbReference type="Gene3D" id="2.40.290.10">
    <property type="match status" value="1"/>
</dbReference>
<feature type="compositionally biased region" description="Basic and acidic residues" evidence="3">
    <location>
        <begin position="292"/>
        <end position="302"/>
    </location>
</feature>
<evidence type="ECO:0000256" key="2">
    <source>
        <dbReference type="HAMAP-Rule" id="MF_01875"/>
    </source>
</evidence>